<evidence type="ECO:0000313" key="3">
    <source>
        <dbReference type="Proteomes" id="UP001500752"/>
    </source>
</evidence>
<name>A0ABP7C380_9MICC</name>
<evidence type="ECO:0000313" key="2">
    <source>
        <dbReference type="EMBL" id="GAA3678400.1"/>
    </source>
</evidence>
<protein>
    <recommendedName>
        <fullName evidence="1">HTH cro/C1-type domain-containing protein</fullName>
    </recommendedName>
</protein>
<organism evidence="2 3">
    <name type="scientific">Arthrobacter ginkgonis</name>
    <dbReference type="NCBI Taxonomy" id="1630594"/>
    <lineage>
        <taxon>Bacteria</taxon>
        <taxon>Bacillati</taxon>
        <taxon>Actinomycetota</taxon>
        <taxon>Actinomycetes</taxon>
        <taxon>Micrococcales</taxon>
        <taxon>Micrococcaceae</taxon>
        <taxon>Arthrobacter</taxon>
    </lineage>
</organism>
<dbReference type="Gene3D" id="1.10.260.40">
    <property type="entry name" value="lambda repressor-like DNA-binding domains"/>
    <property type="match status" value="1"/>
</dbReference>
<dbReference type="SMART" id="SM00530">
    <property type="entry name" value="HTH_XRE"/>
    <property type="match status" value="1"/>
</dbReference>
<dbReference type="PANTHER" id="PTHR43236:SF1">
    <property type="entry name" value="BLL7220 PROTEIN"/>
    <property type="match status" value="1"/>
</dbReference>
<dbReference type="PANTHER" id="PTHR43236">
    <property type="entry name" value="ANTITOXIN HIGA1"/>
    <property type="match status" value="1"/>
</dbReference>
<dbReference type="InterPro" id="IPR001387">
    <property type="entry name" value="Cro/C1-type_HTH"/>
</dbReference>
<dbReference type="PROSITE" id="PS50943">
    <property type="entry name" value="HTH_CROC1"/>
    <property type="match status" value="1"/>
</dbReference>
<proteinExistence type="predicted"/>
<accession>A0ABP7C380</accession>
<reference evidence="3" key="1">
    <citation type="journal article" date="2019" name="Int. J. Syst. Evol. Microbiol.">
        <title>The Global Catalogue of Microorganisms (GCM) 10K type strain sequencing project: providing services to taxonomists for standard genome sequencing and annotation.</title>
        <authorList>
            <consortium name="The Broad Institute Genomics Platform"/>
            <consortium name="The Broad Institute Genome Sequencing Center for Infectious Disease"/>
            <person name="Wu L."/>
            <person name="Ma J."/>
        </authorList>
    </citation>
    <scope>NUCLEOTIDE SEQUENCE [LARGE SCALE GENOMIC DNA]</scope>
    <source>
        <strain evidence="3">JCM 30742</strain>
    </source>
</reference>
<comment type="caution">
    <text evidence="2">The sequence shown here is derived from an EMBL/GenBank/DDBJ whole genome shotgun (WGS) entry which is preliminary data.</text>
</comment>
<dbReference type="CDD" id="cd00093">
    <property type="entry name" value="HTH_XRE"/>
    <property type="match status" value="1"/>
</dbReference>
<dbReference type="RefSeq" id="WP_345149831.1">
    <property type="nucleotide sequence ID" value="NZ_BAABEO010000009.1"/>
</dbReference>
<evidence type="ECO:0000259" key="1">
    <source>
        <dbReference type="PROSITE" id="PS50943"/>
    </source>
</evidence>
<keyword evidence="3" id="KW-1185">Reference proteome</keyword>
<dbReference type="EMBL" id="BAABEO010000009">
    <property type="protein sequence ID" value="GAA3678400.1"/>
    <property type="molecule type" value="Genomic_DNA"/>
</dbReference>
<dbReference type="Proteomes" id="UP001500752">
    <property type="component" value="Unassembled WGS sequence"/>
</dbReference>
<feature type="domain" description="HTH cro/C1-type" evidence="1">
    <location>
        <begin position="20"/>
        <end position="64"/>
    </location>
</feature>
<dbReference type="InterPro" id="IPR010982">
    <property type="entry name" value="Lambda_DNA-bd_dom_sf"/>
</dbReference>
<dbReference type="InterPro" id="IPR052345">
    <property type="entry name" value="Rad_response_metalloprotease"/>
</dbReference>
<dbReference type="SUPFAM" id="SSF47413">
    <property type="entry name" value="lambda repressor-like DNA-binding domains"/>
    <property type="match status" value="1"/>
</dbReference>
<sequence>MNTGIGTRVKMAIETLGTVTQSEVARRVGMSRDAFNRSVNGQRTFAPVELGRISRTLGVSLHWLVTGDPHPALASGDSIPDAVVATVAYPAAAYRQVRLVPPWTLNTSASMRSTPAQAAASARELVVAAAGERFIEDLPAALATAFGLDIFILQGGSDFDARAVHLDHSAYVVVRGTGMWFAANHALARELGHLLHGEFPPIDARTSATRGWADDFADHFLVPDELLGPAIGEADEASLGALLWDTGVSAEVLRGRIAAAAPASRAEATLGRHATLALVANHIEGFTQQPRANVYRGIRVPQQLLEAQMQAVGRGEADGQVLAWMLDVPLEELSPTQSWGRA</sequence>
<gene>
    <name evidence="2" type="ORF">GCM10023081_15830</name>
</gene>